<dbReference type="RefSeq" id="WP_072062940.1">
    <property type="nucleotide sequence ID" value="NZ_CVRY01000001.1"/>
</dbReference>
<keyword evidence="7 9" id="KW-0472">Membrane</keyword>
<keyword evidence="8 9" id="KW-0012">Acyltransferase</keyword>
<dbReference type="GO" id="GO:0005886">
    <property type="term" value="C:plasma membrane"/>
    <property type="evidence" value="ECO:0007669"/>
    <property type="project" value="UniProtKB-SubCell"/>
</dbReference>
<evidence type="ECO:0000256" key="2">
    <source>
        <dbReference type="ARBA" id="ARBA00010065"/>
    </source>
</evidence>
<dbReference type="PROSITE" id="PS50263">
    <property type="entry name" value="CN_HYDROLASE"/>
    <property type="match status" value="1"/>
</dbReference>
<dbReference type="Pfam" id="PF00795">
    <property type="entry name" value="CN_hydrolase"/>
    <property type="match status" value="1"/>
</dbReference>
<comment type="similarity">
    <text evidence="2 9">Belongs to the CN hydrolase family. Apolipoprotein N-acyltransferase subfamily.</text>
</comment>
<sequence length="508" mass="57406">MNKTSFLNRQWVRALLAVFFGAIGTFAFSPFDFWPAALISLLGLLLIITQRTTRQGAFLGFAWGFGLFGAGVNWVYVSIADFGGMPFAINIFLVILLALYLSLYPLLFAGLLNKFFPNPTLWRFVFAAPALWQITEFLRGWVLSGFPWLQFGYSQIDGPLKGIAPIFGVTMITLLLTVISGLIAFTIYRKSIYSLVVALLLLILPISFKSYQWYQPLPDETQEIALIQGNIAQSLKWEPGTLESTLKTYLTLSRPFIGNANLIIWPESAIPDVEIQQQSFLAELDKQLREQDTHLMTGIIDARPTLEGYRFYNSVITLGEHYAYQYPATDRYNKHHLVPFGEYVPLESLLRPLAPFFNLPMSSLSQGEYVQPQLTVNDAKITAAICYEIILGEQVRANFKPDTRFLLTISNDAWFGNSIGPWQHFQMARMRSLELGRPLLRSTNNGITAFIAANGEVISQLPQFEEGALAEKITPTTGLTPYYKWGNTPLWILVGLFFIIAFIKRRVE</sequence>
<feature type="transmembrane region" description="Helical" evidence="9">
    <location>
        <begin position="33"/>
        <end position="49"/>
    </location>
</feature>
<comment type="function">
    <text evidence="9">Catalyzes the phospholipid dependent N-acylation of the N-terminal cysteine of apolipoprotein, the last step in lipoprotein maturation.</text>
</comment>
<protein>
    <recommendedName>
        <fullName evidence="9">Apolipoprotein N-acyltransferase</fullName>
        <shortName evidence="9">ALP N-acyltransferase</shortName>
        <ecNumber evidence="9">2.3.1.269</ecNumber>
    </recommendedName>
</protein>
<feature type="transmembrane region" description="Helical" evidence="9">
    <location>
        <begin position="162"/>
        <end position="185"/>
    </location>
</feature>
<evidence type="ECO:0000259" key="10">
    <source>
        <dbReference type="PROSITE" id="PS50263"/>
    </source>
</evidence>
<feature type="transmembrane region" description="Helical" evidence="9">
    <location>
        <begin position="88"/>
        <end position="112"/>
    </location>
</feature>
<evidence type="ECO:0000256" key="4">
    <source>
        <dbReference type="ARBA" id="ARBA00022679"/>
    </source>
</evidence>
<dbReference type="Pfam" id="PF20154">
    <property type="entry name" value="LNT_N"/>
    <property type="match status" value="1"/>
</dbReference>
<evidence type="ECO:0000256" key="6">
    <source>
        <dbReference type="ARBA" id="ARBA00022989"/>
    </source>
</evidence>
<dbReference type="InterPro" id="IPR036526">
    <property type="entry name" value="C-N_Hydrolase_sf"/>
</dbReference>
<keyword evidence="4 9" id="KW-0808">Transferase</keyword>
<dbReference type="EC" id="2.3.1.269" evidence="9"/>
<feature type="transmembrane region" description="Helical" evidence="9">
    <location>
        <begin position="482"/>
        <end position="503"/>
    </location>
</feature>
<comment type="pathway">
    <text evidence="9">Protein modification; lipoprotein biosynthesis (N-acyl transfer).</text>
</comment>
<dbReference type="GO" id="GO:0042158">
    <property type="term" value="P:lipoprotein biosynthetic process"/>
    <property type="evidence" value="ECO:0007669"/>
    <property type="project" value="UniProtKB-UniRule"/>
</dbReference>
<feature type="transmembrane region" description="Helical" evidence="9">
    <location>
        <begin position="124"/>
        <end position="142"/>
    </location>
</feature>
<feature type="transmembrane region" description="Helical" evidence="9">
    <location>
        <begin position="192"/>
        <end position="214"/>
    </location>
</feature>
<accession>A0A0G4Q1H1</accession>
<dbReference type="InterPro" id="IPR003010">
    <property type="entry name" value="C-N_Hydrolase"/>
</dbReference>
<organism evidence="11 12">
    <name type="scientific">Proteus penneri</name>
    <dbReference type="NCBI Taxonomy" id="102862"/>
    <lineage>
        <taxon>Bacteria</taxon>
        <taxon>Pseudomonadati</taxon>
        <taxon>Pseudomonadota</taxon>
        <taxon>Gammaproteobacteria</taxon>
        <taxon>Enterobacterales</taxon>
        <taxon>Morganellaceae</taxon>
        <taxon>Proteus</taxon>
    </lineage>
</organism>
<dbReference type="SUPFAM" id="SSF56317">
    <property type="entry name" value="Carbon-nitrogen hydrolase"/>
    <property type="match status" value="1"/>
</dbReference>
<dbReference type="InterPro" id="IPR004563">
    <property type="entry name" value="Apolipo_AcylTrfase"/>
</dbReference>
<dbReference type="PANTHER" id="PTHR38686:SF1">
    <property type="entry name" value="APOLIPOPROTEIN N-ACYLTRANSFERASE"/>
    <property type="match status" value="1"/>
</dbReference>
<keyword evidence="6 9" id="KW-1133">Transmembrane helix</keyword>
<gene>
    <name evidence="9 11" type="primary">lnt</name>
    <name evidence="11" type="ORF">BN1804_00631</name>
</gene>
<name>A0A0G4Q1H1_9GAMM</name>
<keyword evidence="3 9" id="KW-1003">Cell membrane</keyword>
<dbReference type="NCBIfam" id="TIGR00546">
    <property type="entry name" value="lnt"/>
    <property type="match status" value="1"/>
</dbReference>
<dbReference type="Gene3D" id="3.60.110.10">
    <property type="entry name" value="Carbon-nitrogen hydrolase"/>
    <property type="match status" value="1"/>
</dbReference>
<evidence type="ECO:0000256" key="5">
    <source>
        <dbReference type="ARBA" id="ARBA00022692"/>
    </source>
</evidence>
<evidence type="ECO:0000256" key="7">
    <source>
        <dbReference type="ARBA" id="ARBA00023136"/>
    </source>
</evidence>
<dbReference type="UniPathway" id="UPA00666"/>
<dbReference type="EMBL" id="CVRY01000001">
    <property type="protein sequence ID" value="CRL59792.1"/>
    <property type="molecule type" value="Genomic_DNA"/>
</dbReference>
<feature type="domain" description="CN hydrolase" evidence="10">
    <location>
        <begin position="227"/>
        <end position="475"/>
    </location>
</feature>
<keyword evidence="5 9" id="KW-0812">Transmembrane</keyword>
<dbReference type="Proteomes" id="UP000183920">
    <property type="component" value="Unassembled WGS sequence"/>
</dbReference>
<proteinExistence type="inferred from homology"/>
<evidence type="ECO:0000256" key="8">
    <source>
        <dbReference type="ARBA" id="ARBA00023315"/>
    </source>
</evidence>
<evidence type="ECO:0000256" key="3">
    <source>
        <dbReference type="ARBA" id="ARBA00022475"/>
    </source>
</evidence>
<dbReference type="GO" id="GO:0016410">
    <property type="term" value="F:N-acyltransferase activity"/>
    <property type="evidence" value="ECO:0007669"/>
    <property type="project" value="UniProtKB-UniRule"/>
</dbReference>
<evidence type="ECO:0000256" key="1">
    <source>
        <dbReference type="ARBA" id="ARBA00004651"/>
    </source>
</evidence>
<dbReference type="AlphaFoldDB" id="A0A0G4Q1H1"/>
<reference evidence="12" key="1">
    <citation type="submission" date="2015-06" db="EMBL/GenBank/DDBJ databases">
        <authorList>
            <person name="Urmite Genomes"/>
        </authorList>
    </citation>
    <scope>NUCLEOTIDE SEQUENCE [LARGE SCALE GENOMIC DNA]</scope>
    <source>
        <strain evidence="12">CSUR P1867</strain>
    </source>
</reference>
<evidence type="ECO:0000256" key="9">
    <source>
        <dbReference type="HAMAP-Rule" id="MF_01148"/>
    </source>
</evidence>
<feature type="transmembrane region" description="Helical" evidence="9">
    <location>
        <begin position="12"/>
        <end position="27"/>
    </location>
</feature>
<feature type="transmembrane region" description="Helical" evidence="9">
    <location>
        <begin position="56"/>
        <end position="76"/>
    </location>
</feature>
<dbReference type="InterPro" id="IPR045378">
    <property type="entry name" value="LNT_N"/>
</dbReference>
<dbReference type="PANTHER" id="PTHR38686">
    <property type="entry name" value="APOLIPOPROTEIN N-ACYLTRANSFERASE"/>
    <property type="match status" value="1"/>
</dbReference>
<comment type="catalytic activity">
    <reaction evidence="9">
        <text>N-terminal S-1,2-diacyl-sn-glyceryl-L-cysteinyl-[lipoprotein] + a glycerophospholipid = N-acyl-S-1,2-diacyl-sn-glyceryl-L-cysteinyl-[lipoprotein] + a 2-acyl-sn-glycero-3-phospholipid + H(+)</text>
        <dbReference type="Rhea" id="RHEA:48228"/>
        <dbReference type="Rhea" id="RHEA-COMP:14681"/>
        <dbReference type="Rhea" id="RHEA-COMP:14684"/>
        <dbReference type="ChEBI" id="CHEBI:15378"/>
        <dbReference type="ChEBI" id="CHEBI:136912"/>
        <dbReference type="ChEBI" id="CHEBI:140656"/>
        <dbReference type="ChEBI" id="CHEBI:140657"/>
        <dbReference type="ChEBI" id="CHEBI:140660"/>
        <dbReference type="EC" id="2.3.1.269"/>
    </reaction>
</comment>
<evidence type="ECO:0000313" key="11">
    <source>
        <dbReference type="EMBL" id="CRL59792.1"/>
    </source>
</evidence>
<dbReference type="CDD" id="cd07571">
    <property type="entry name" value="ALP_N-acyl_transferase"/>
    <property type="match status" value="1"/>
</dbReference>
<comment type="subcellular location">
    <subcellularLocation>
        <location evidence="1 9">Cell membrane</location>
        <topology evidence="1 9">Multi-pass membrane protein</topology>
    </subcellularLocation>
</comment>
<evidence type="ECO:0000313" key="12">
    <source>
        <dbReference type="Proteomes" id="UP000183920"/>
    </source>
</evidence>
<dbReference type="HAMAP" id="MF_01148">
    <property type="entry name" value="Lnt"/>
    <property type="match status" value="1"/>
</dbReference>
<keyword evidence="11" id="KW-0449">Lipoprotein</keyword>